<name>A0ABP9EK02_9ACTN</name>
<evidence type="ECO:0000259" key="2">
    <source>
        <dbReference type="SMART" id="SM00829"/>
    </source>
</evidence>
<dbReference type="Pfam" id="PF16884">
    <property type="entry name" value="ADH_N_2"/>
    <property type="match status" value="1"/>
</dbReference>
<dbReference type="InterPro" id="IPR036291">
    <property type="entry name" value="NAD(P)-bd_dom_sf"/>
</dbReference>
<dbReference type="SUPFAM" id="SSF50129">
    <property type="entry name" value="GroES-like"/>
    <property type="match status" value="1"/>
</dbReference>
<accession>A0ABP9EK02</accession>
<dbReference type="InterPro" id="IPR013149">
    <property type="entry name" value="ADH-like_C"/>
</dbReference>
<dbReference type="InterPro" id="IPR045010">
    <property type="entry name" value="MDR_fam"/>
</dbReference>
<proteinExistence type="predicted"/>
<organism evidence="3 4">
    <name type="scientific">Kitasatospora terrestris</name>
    <dbReference type="NCBI Taxonomy" id="258051"/>
    <lineage>
        <taxon>Bacteria</taxon>
        <taxon>Bacillati</taxon>
        <taxon>Actinomycetota</taxon>
        <taxon>Actinomycetes</taxon>
        <taxon>Kitasatosporales</taxon>
        <taxon>Streptomycetaceae</taxon>
        <taxon>Kitasatospora</taxon>
    </lineage>
</organism>
<keyword evidence="1" id="KW-0560">Oxidoreductase</keyword>
<gene>
    <name evidence="3" type="ORF">GCM10023235_70060</name>
</gene>
<sequence length="335" mass="35744">MPGTNRQIRLAARPVGEVKSEDWSLAEEPVREPGEGEFAGRTRYVSLDPAMRGWLDDRPSYLPPVGLGEVMRAGSVIEVTASRHPGYQPGDFVVGTFGVQEHAVSDGRGTLKVDPALAPLSTYLGALGMPGMTAYFGLLDVGALQEGETVVVSGAAGAVGTIVGQIAKVKGCRVVGIAGGADKCAMLTEELGFDAAIDYRSEDVRKALREHAPDGIDVYFDNVGGDILDAALTRLAMRARVVVCGAISQYNSESGVQGPSNYLSLLVRRARMEGFVVFDYAKRYGEAALELAGWIGEGRIKVKEHVVRGGVEDFPATLQMLFRGENTGKLVLELQ</sequence>
<keyword evidence="4" id="KW-1185">Reference proteome</keyword>
<dbReference type="RefSeq" id="WP_345700929.1">
    <property type="nucleotide sequence ID" value="NZ_BAABIS010000001.1"/>
</dbReference>
<dbReference type="SUPFAM" id="SSF51735">
    <property type="entry name" value="NAD(P)-binding Rossmann-fold domains"/>
    <property type="match status" value="1"/>
</dbReference>
<dbReference type="PANTHER" id="PTHR43205:SF7">
    <property type="entry name" value="PROSTAGLANDIN REDUCTASE 1"/>
    <property type="match status" value="1"/>
</dbReference>
<dbReference type="InterPro" id="IPR011032">
    <property type="entry name" value="GroES-like_sf"/>
</dbReference>
<dbReference type="SMART" id="SM00829">
    <property type="entry name" value="PKS_ER"/>
    <property type="match status" value="1"/>
</dbReference>
<evidence type="ECO:0000313" key="4">
    <source>
        <dbReference type="Proteomes" id="UP001501752"/>
    </source>
</evidence>
<protein>
    <submittedName>
        <fullName evidence="3">NADP-dependent oxidoreductase</fullName>
    </submittedName>
</protein>
<comment type="caution">
    <text evidence="3">The sequence shown here is derived from an EMBL/GenBank/DDBJ whole genome shotgun (WGS) entry which is preliminary data.</text>
</comment>
<dbReference type="Pfam" id="PF00107">
    <property type="entry name" value="ADH_zinc_N"/>
    <property type="match status" value="1"/>
</dbReference>
<reference evidence="4" key="1">
    <citation type="journal article" date="2019" name="Int. J. Syst. Evol. Microbiol.">
        <title>The Global Catalogue of Microorganisms (GCM) 10K type strain sequencing project: providing services to taxonomists for standard genome sequencing and annotation.</title>
        <authorList>
            <consortium name="The Broad Institute Genomics Platform"/>
            <consortium name="The Broad Institute Genome Sequencing Center for Infectious Disease"/>
            <person name="Wu L."/>
            <person name="Ma J."/>
        </authorList>
    </citation>
    <scope>NUCLEOTIDE SEQUENCE [LARGE SCALE GENOMIC DNA]</scope>
    <source>
        <strain evidence="4">JCM 13006</strain>
    </source>
</reference>
<dbReference type="InterPro" id="IPR041694">
    <property type="entry name" value="ADH_N_2"/>
</dbReference>
<evidence type="ECO:0000256" key="1">
    <source>
        <dbReference type="ARBA" id="ARBA00023002"/>
    </source>
</evidence>
<dbReference type="EMBL" id="BAABIS010000001">
    <property type="protein sequence ID" value="GAA4879751.1"/>
    <property type="molecule type" value="Genomic_DNA"/>
</dbReference>
<dbReference type="Gene3D" id="3.40.50.720">
    <property type="entry name" value="NAD(P)-binding Rossmann-like Domain"/>
    <property type="match status" value="1"/>
</dbReference>
<dbReference type="Proteomes" id="UP001501752">
    <property type="component" value="Unassembled WGS sequence"/>
</dbReference>
<feature type="domain" description="Enoyl reductase (ER)" evidence="2">
    <location>
        <begin position="16"/>
        <end position="332"/>
    </location>
</feature>
<evidence type="ECO:0000313" key="3">
    <source>
        <dbReference type="EMBL" id="GAA4879751.1"/>
    </source>
</evidence>
<dbReference type="PANTHER" id="PTHR43205">
    <property type="entry name" value="PROSTAGLANDIN REDUCTASE"/>
    <property type="match status" value="1"/>
</dbReference>
<dbReference type="CDD" id="cd05288">
    <property type="entry name" value="PGDH"/>
    <property type="match status" value="1"/>
</dbReference>
<dbReference type="InterPro" id="IPR020843">
    <property type="entry name" value="ER"/>
</dbReference>
<dbReference type="Gene3D" id="3.90.180.10">
    <property type="entry name" value="Medium-chain alcohol dehydrogenases, catalytic domain"/>
    <property type="match status" value="1"/>
</dbReference>